<sequence length="144" mass="15567">MSKSEIAGKSSRGTSWQHQAAASSLHEELSATHASGDVKDPNTESMPSFQQASTSETAGFWRNAVQAVSKVFDVADHTLAGIFGVNQSKYSLYEADLDVPAEVAMSSRQSSTTSSWLKWSTAPETDEEDAFDIEAPKHTSAPRR</sequence>
<gene>
    <name evidence="2" type="ORF">WJX75_002914</name>
</gene>
<evidence type="ECO:0000313" key="3">
    <source>
        <dbReference type="Proteomes" id="UP001491310"/>
    </source>
</evidence>
<keyword evidence="3" id="KW-1185">Reference proteome</keyword>
<dbReference type="EMBL" id="JALJOT010000017">
    <property type="protein sequence ID" value="KAK9901578.1"/>
    <property type="molecule type" value="Genomic_DNA"/>
</dbReference>
<evidence type="ECO:0000256" key="1">
    <source>
        <dbReference type="SAM" id="MobiDB-lite"/>
    </source>
</evidence>
<feature type="region of interest" description="Disordered" evidence="1">
    <location>
        <begin position="1"/>
        <end position="55"/>
    </location>
</feature>
<name>A0ABR2YBT3_9CHLO</name>
<reference evidence="2 3" key="1">
    <citation type="journal article" date="2024" name="Nat. Commun.">
        <title>Phylogenomics reveals the evolutionary origins of lichenization in chlorophyte algae.</title>
        <authorList>
            <person name="Puginier C."/>
            <person name="Libourel C."/>
            <person name="Otte J."/>
            <person name="Skaloud P."/>
            <person name="Haon M."/>
            <person name="Grisel S."/>
            <person name="Petersen M."/>
            <person name="Berrin J.G."/>
            <person name="Delaux P.M."/>
            <person name="Dal Grande F."/>
            <person name="Keller J."/>
        </authorList>
    </citation>
    <scope>NUCLEOTIDE SEQUENCE [LARGE SCALE GENOMIC DNA]</scope>
    <source>
        <strain evidence="2 3">SAG 216-7</strain>
    </source>
</reference>
<feature type="compositionally biased region" description="Basic and acidic residues" evidence="1">
    <location>
        <begin position="25"/>
        <end position="42"/>
    </location>
</feature>
<proteinExistence type="predicted"/>
<accession>A0ABR2YBT3</accession>
<comment type="caution">
    <text evidence="2">The sequence shown here is derived from an EMBL/GenBank/DDBJ whole genome shotgun (WGS) entry which is preliminary data.</text>
</comment>
<evidence type="ECO:0000313" key="2">
    <source>
        <dbReference type="EMBL" id="KAK9901578.1"/>
    </source>
</evidence>
<evidence type="ECO:0008006" key="4">
    <source>
        <dbReference type="Google" id="ProtNLM"/>
    </source>
</evidence>
<feature type="region of interest" description="Disordered" evidence="1">
    <location>
        <begin position="114"/>
        <end position="144"/>
    </location>
</feature>
<protein>
    <recommendedName>
        <fullName evidence="4">BSD domain-containing protein</fullName>
    </recommendedName>
</protein>
<dbReference type="Proteomes" id="UP001491310">
    <property type="component" value="Unassembled WGS sequence"/>
</dbReference>
<organism evidence="2 3">
    <name type="scientific">Coccomyxa subellipsoidea</name>
    <dbReference type="NCBI Taxonomy" id="248742"/>
    <lineage>
        <taxon>Eukaryota</taxon>
        <taxon>Viridiplantae</taxon>
        <taxon>Chlorophyta</taxon>
        <taxon>core chlorophytes</taxon>
        <taxon>Trebouxiophyceae</taxon>
        <taxon>Trebouxiophyceae incertae sedis</taxon>
        <taxon>Coccomyxaceae</taxon>
        <taxon>Coccomyxa</taxon>
    </lineage>
</organism>
<feature type="compositionally biased region" description="Polar residues" evidence="1">
    <location>
        <begin position="43"/>
        <end position="55"/>
    </location>
</feature>